<reference evidence="4" key="2">
    <citation type="submission" date="2020-09" db="EMBL/GenBank/DDBJ databases">
        <authorList>
            <person name="Sun Q."/>
            <person name="Zhou Y."/>
        </authorList>
    </citation>
    <scope>NUCLEOTIDE SEQUENCE</scope>
    <source>
        <strain evidence="4">CGMCC 4.7278</strain>
    </source>
</reference>
<organism evidence="4 5">
    <name type="scientific">Nocardia camponoti</name>
    <dbReference type="NCBI Taxonomy" id="1616106"/>
    <lineage>
        <taxon>Bacteria</taxon>
        <taxon>Bacillati</taxon>
        <taxon>Actinomycetota</taxon>
        <taxon>Actinomycetes</taxon>
        <taxon>Mycobacteriales</taxon>
        <taxon>Nocardiaceae</taxon>
        <taxon>Nocardia</taxon>
    </lineage>
</organism>
<dbReference type="RefSeq" id="WP_188829915.1">
    <property type="nucleotide sequence ID" value="NZ_BMMW01000003.1"/>
</dbReference>
<feature type="chain" id="PRO_5037963245" description="DUF8020 domain-containing protein" evidence="2">
    <location>
        <begin position="34"/>
        <end position="217"/>
    </location>
</feature>
<proteinExistence type="predicted"/>
<dbReference type="Proteomes" id="UP000612956">
    <property type="component" value="Unassembled WGS sequence"/>
</dbReference>
<gene>
    <name evidence="4" type="ORF">GCM10011591_33280</name>
</gene>
<feature type="transmembrane region" description="Helical" evidence="1">
    <location>
        <begin position="188"/>
        <end position="207"/>
    </location>
</feature>
<reference evidence="4" key="1">
    <citation type="journal article" date="2014" name="Int. J. Syst. Evol. Microbiol.">
        <title>Complete genome sequence of Corynebacterium casei LMG S-19264T (=DSM 44701T), isolated from a smear-ripened cheese.</title>
        <authorList>
            <consortium name="US DOE Joint Genome Institute (JGI-PGF)"/>
            <person name="Walter F."/>
            <person name="Albersmeier A."/>
            <person name="Kalinowski J."/>
            <person name="Ruckert C."/>
        </authorList>
    </citation>
    <scope>NUCLEOTIDE SEQUENCE</scope>
    <source>
        <strain evidence="4">CGMCC 4.7278</strain>
    </source>
</reference>
<dbReference type="InterPro" id="IPR058333">
    <property type="entry name" value="DUF8020"/>
</dbReference>
<dbReference type="Pfam" id="PF26059">
    <property type="entry name" value="DUF8020"/>
    <property type="match status" value="1"/>
</dbReference>
<dbReference type="AlphaFoldDB" id="A0A917QML4"/>
<dbReference type="EMBL" id="BMMW01000003">
    <property type="protein sequence ID" value="GGK58435.1"/>
    <property type="molecule type" value="Genomic_DNA"/>
</dbReference>
<keyword evidence="1" id="KW-0472">Membrane</keyword>
<keyword evidence="1" id="KW-0812">Transmembrane</keyword>
<keyword evidence="5" id="KW-1185">Reference proteome</keyword>
<feature type="domain" description="DUF8020" evidence="3">
    <location>
        <begin position="55"/>
        <end position="128"/>
    </location>
</feature>
<evidence type="ECO:0000256" key="2">
    <source>
        <dbReference type="SAM" id="SignalP"/>
    </source>
</evidence>
<accession>A0A917QML4</accession>
<evidence type="ECO:0000313" key="4">
    <source>
        <dbReference type="EMBL" id="GGK58435.1"/>
    </source>
</evidence>
<sequence>MFNRTIATSRRIAIAALPLAVATSLVTTGTAAADVVDQSKIAAGLSSTGVDNGVGFKTSVSPDLRLISASVDNGTFVIEPNATKARVISAAGATVAEVPLAVPTVGGNTISFAAVVADDAKSIQLAPVFSADTEAELKNIATNPDAANHDPVPNGAAAGATFGVILAAIICLPSLAAFIVGYLACLPVLGLSAGLWWAMIGAFVGLVRPDLVPQVLP</sequence>
<protein>
    <recommendedName>
        <fullName evidence="3">DUF8020 domain-containing protein</fullName>
    </recommendedName>
</protein>
<feature type="signal peptide" evidence="2">
    <location>
        <begin position="1"/>
        <end position="33"/>
    </location>
</feature>
<feature type="transmembrane region" description="Helical" evidence="1">
    <location>
        <begin position="157"/>
        <end position="181"/>
    </location>
</feature>
<name>A0A917QML4_9NOCA</name>
<evidence type="ECO:0000256" key="1">
    <source>
        <dbReference type="SAM" id="Phobius"/>
    </source>
</evidence>
<comment type="caution">
    <text evidence="4">The sequence shown here is derived from an EMBL/GenBank/DDBJ whole genome shotgun (WGS) entry which is preliminary data.</text>
</comment>
<evidence type="ECO:0000259" key="3">
    <source>
        <dbReference type="Pfam" id="PF26059"/>
    </source>
</evidence>
<keyword evidence="2" id="KW-0732">Signal</keyword>
<keyword evidence="1" id="KW-1133">Transmembrane helix</keyword>
<evidence type="ECO:0000313" key="5">
    <source>
        <dbReference type="Proteomes" id="UP000612956"/>
    </source>
</evidence>